<feature type="coiled-coil region" evidence="1">
    <location>
        <begin position="775"/>
        <end position="813"/>
    </location>
</feature>
<feature type="compositionally biased region" description="Polar residues" evidence="2">
    <location>
        <begin position="86"/>
        <end position="95"/>
    </location>
</feature>
<feature type="region of interest" description="Disordered" evidence="2">
    <location>
        <begin position="36"/>
        <end position="157"/>
    </location>
</feature>
<organism evidence="3">
    <name type="scientific">Pseudo-nitzschia australis</name>
    <dbReference type="NCBI Taxonomy" id="44445"/>
    <lineage>
        <taxon>Eukaryota</taxon>
        <taxon>Sar</taxon>
        <taxon>Stramenopiles</taxon>
        <taxon>Ochrophyta</taxon>
        <taxon>Bacillariophyta</taxon>
        <taxon>Bacillariophyceae</taxon>
        <taxon>Bacillariophycidae</taxon>
        <taxon>Bacillariales</taxon>
        <taxon>Bacillariaceae</taxon>
        <taxon>Pseudo-nitzschia</taxon>
    </lineage>
</organism>
<dbReference type="AlphaFoldDB" id="A0A7S4A8X2"/>
<reference evidence="3" key="1">
    <citation type="submission" date="2021-01" db="EMBL/GenBank/DDBJ databases">
        <authorList>
            <person name="Corre E."/>
            <person name="Pelletier E."/>
            <person name="Niang G."/>
            <person name="Scheremetjew M."/>
            <person name="Finn R."/>
            <person name="Kale V."/>
            <person name="Holt S."/>
            <person name="Cochrane G."/>
            <person name="Meng A."/>
            <person name="Brown T."/>
            <person name="Cohen L."/>
        </authorList>
    </citation>
    <scope>NUCLEOTIDE SEQUENCE</scope>
    <source>
        <strain evidence="3">10249 10 AB</strain>
    </source>
</reference>
<feature type="compositionally biased region" description="Basic residues" evidence="2">
    <location>
        <begin position="96"/>
        <end position="106"/>
    </location>
</feature>
<sequence>MDFALDDLDLDGMFADDGDMLFEGLDIELDGTIGDIMSNGNTQSIARPPAAPPPSQRVPTPEKKRSGGPRTKRTNPMLEKPKTAGNEETTVTSPGNKRRKTKRKSKAPAAFGDDEEGGGVVEEQQQPPKKKRKSNTKTKKTTDASAVTTAKTKRKKITATASVSLTKGSTPLSVASSILPKSTKVSMGPPPVAAAGQFGGRLKKAGTTKVKRKLKKSTDSTSDNAALAPAEVIKPPKPEPTYGGLSASNTLFYPFLESVPAESTMQKRKTYPIMDRISSTLTSQMLSGKPDATNPTSPGMTEDNVIFKLMHDTYEGNEKDKKNFTPEKRAALLKGIFHLRVMIKKAEKNSLVKDVFAMCGLLTREYNFLKQTLDNMKVWCKNEFDDEKYKETYEPPIEQPKITKWKCHTGIVRVKVLCTGFKEAKNSLPLYAMLPAIVFDAPPPPKPVPPPSAPAISKASLPVNEPKKSASATAAGVISPKVATTTVTKKKKKEKPIEKPKPKAVPTLPQVPAVPVPKTYADSTPIARRQQIVERVSQLALELESSQHKEKSIGRLDPVLEEQPPLHTTRMWDWLQSAGFYNKVASSKRLASIKSPQIHSRRPYQSIPTRILGHDFAKTEEEVEPVSSTSLFDRLQSLLVEEVSEDDEEEDDEEESLSFLDDDDDDVDDIESKIKAVEIGQLDRHTKFDVADMSELSTEERTFVHLSKAGLIKKTLYPAVELLISKNESGEENEIEGIDHVIGEMSTDLTRMTSMNNTRISYIERLTSDADVYYNKQVEDEQAVLIAKCQNLMKRTKEKAKKAKQKKDESLNLPW</sequence>
<evidence type="ECO:0000256" key="2">
    <source>
        <dbReference type="SAM" id="MobiDB-lite"/>
    </source>
</evidence>
<evidence type="ECO:0000256" key="1">
    <source>
        <dbReference type="SAM" id="Coils"/>
    </source>
</evidence>
<feature type="region of interest" description="Disordered" evidence="2">
    <location>
        <begin position="484"/>
        <end position="510"/>
    </location>
</feature>
<feature type="region of interest" description="Disordered" evidence="2">
    <location>
        <begin position="642"/>
        <end position="666"/>
    </location>
</feature>
<feature type="compositionally biased region" description="Basic residues" evidence="2">
    <location>
        <begin position="128"/>
        <end position="139"/>
    </location>
</feature>
<name>A0A7S4A8X2_9STRA</name>
<keyword evidence="1" id="KW-0175">Coiled coil</keyword>
<protein>
    <submittedName>
        <fullName evidence="3">Uncharacterized protein</fullName>
    </submittedName>
</protein>
<proteinExistence type="predicted"/>
<dbReference type="EMBL" id="HBIX01000276">
    <property type="protein sequence ID" value="CAE0707511.1"/>
    <property type="molecule type" value="Transcribed_RNA"/>
</dbReference>
<gene>
    <name evidence="3" type="ORF">PAUS00366_LOCUS231</name>
</gene>
<evidence type="ECO:0000313" key="3">
    <source>
        <dbReference type="EMBL" id="CAE0707511.1"/>
    </source>
</evidence>
<accession>A0A7S4A8X2</accession>